<dbReference type="InterPro" id="IPR029052">
    <property type="entry name" value="Metallo-depent_PP-like"/>
</dbReference>
<dbReference type="EMBL" id="CP010802">
    <property type="protein sequence ID" value="ALC16852.1"/>
    <property type="molecule type" value="Genomic_DNA"/>
</dbReference>
<evidence type="ECO:0000256" key="1">
    <source>
        <dbReference type="ARBA" id="ARBA00005662"/>
    </source>
</evidence>
<evidence type="ECO:0000259" key="2">
    <source>
        <dbReference type="SMART" id="SM00854"/>
    </source>
</evidence>
<dbReference type="Pfam" id="PF09587">
    <property type="entry name" value="PGA_cap"/>
    <property type="match status" value="1"/>
</dbReference>
<keyword evidence="4" id="KW-1185">Reference proteome</keyword>
<dbReference type="SUPFAM" id="SSF56300">
    <property type="entry name" value="Metallo-dependent phosphatases"/>
    <property type="match status" value="1"/>
</dbReference>
<protein>
    <submittedName>
        <fullName evidence="3">Capsular polysaccharide biosynthesis protein</fullName>
    </submittedName>
</protein>
<dbReference type="STRING" id="1603606.DSOUD_2085"/>
<feature type="domain" description="Capsule synthesis protein CapA" evidence="2">
    <location>
        <begin position="2"/>
        <end position="236"/>
    </location>
</feature>
<dbReference type="PANTHER" id="PTHR33393:SF11">
    <property type="entry name" value="POLYGLUTAMINE SYNTHESIS ACCESSORY PROTEIN RV0574C-RELATED"/>
    <property type="match status" value="1"/>
</dbReference>
<gene>
    <name evidence="3" type="ORF">DSOUD_2085</name>
</gene>
<evidence type="ECO:0000313" key="4">
    <source>
        <dbReference type="Proteomes" id="UP000057158"/>
    </source>
</evidence>
<evidence type="ECO:0000313" key="3">
    <source>
        <dbReference type="EMBL" id="ALC16852.1"/>
    </source>
</evidence>
<dbReference type="InterPro" id="IPR019079">
    <property type="entry name" value="Capsule_synth_CapA"/>
</dbReference>
<dbReference type="PANTHER" id="PTHR33393">
    <property type="entry name" value="POLYGLUTAMINE SYNTHESIS ACCESSORY PROTEIN RV0574C-RELATED"/>
    <property type="match status" value="1"/>
</dbReference>
<organism evidence="3 4">
    <name type="scientific">Desulfuromonas soudanensis</name>
    <dbReference type="NCBI Taxonomy" id="1603606"/>
    <lineage>
        <taxon>Bacteria</taxon>
        <taxon>Pseudomonadati</taxon>
        <taxon>Thermodesulfobacteriota</taxon>
        <taxon>Desulfuromonadia</taxon>
        <taxon>Desulfuromonadales</taxon>
        <taxon>Desulfuromonadaceae</taxon>
        <taxon>Desulfuromonas</taxon>
    </lineage>
</organism>
<proteinExistence type="inferred from homology"/>
<dbReference type="PATRIC" id="fig|1603606.3.peg.2254"/>
<dbReference type="SMART" id="SM00854">
    <property type="entry name" value="PGA_cap"/>
    <property type="match status" value="1"/>
</dbReference>
<dbReference type="InterPro" id="IPR052169">
    <property type="entry name" value="CW_Biosynth-Accessory"/>
</dbReference>
<dbReference type="KEGG" id="des:DSOUD_2085"/>
<comment type="similarity">
    <text evidence="1">Belongs to the CapA family.</text>
</comment>
<dbReference type="OrthoDB" id="5405713at2"/>
<dbReference type="Proteomes" id="UP000057158">
    <property type="component" value="Chromosome"/>
</dbReference>
<name>A0A0M4D1C2_9BACT</name>
<dbReference type="RefSeq" id="WP_082351202.1">
    <property type="nucleotide sequence ID" value="NZ_CP010802.1"/>
</dbReference>
<dbReference type="Gene3D" id="3.60.21.10">
    <property type="match status" value="1"/>
</dbReference>
<dbReference type="AlphaFoldDB" id="A0A0M4D1C2"/>
<sequence>MKIMFVGDLNLGEYYLSFGHGPGTFGKYENVFINVENLFVSADMFVGNLEASITNFDLDPFDPEKMVLKVDPELACQFKNANFKILQVANNHSIQHGTGAFQQSLAILDKLEISPVGLNQQKPVVFCQNNISIGFLAASDVPDNTNKLQTIYQRFDDEFFDLVVRSVNMFDHLIVMLHWGLESSTTPLPYQREISKKLKNCGVRAIIGSHPHLFYEITIEDNFICAYSLGNFVFDLCWDKRLTKTGILELEFSKKKVEGRVWPVELKEHGCLPVISGEPVPLTNNVKLYNHGSNLKWQQTKKLKYFLFNFKKGNTSLKIRFFKKKCLNFGKKFLNKQSLKNRS</sequence>
<reference evidence="3 4" key="1">
    <citation type="submission" date="2015-07" db="EMBL/GenBank/DDBJ databases">
        <title>Isolation and Genomic Characterization of a Novel Halophilic Metal-Reducing Deltaproteobacterium from the Deep Subsurface.</title>
        <authorList>
            <person name="Badalamenti J.P."/>
            <person name="Summers Z.M."/>
            <person name="Gralnick J.A."/>
            <person name="Bond D.R."/>
        </authorList>
    </citation>
    <scope>NUCLEOTIDE SEQUENCE [LARGE SCALE GENOMIC DNA]</scope>
    <source>
        <strain evidence="3 4">WTL</strain>
    </source>
</reference>
<accession>A0A0M4D1C2</accession>